<evidence type="ECO:0000313" key="3">
    <source>
        <dbReference type="Proteomes" id="UP000652219"/>
    </source>
</evidence>
<keyword evidence="2" id="KW-0808">Transferase</keyword>
<evidence type="ECO:0000256" key="1">
    <source>
        <dbReference type="SAM" id="MobiDB-lite"/>
    </source>
</evidence>
<organism evidence="2 3">
    <name type="scientific">Colletotrichum sojae</name>
    <dbReference type="NCBI Taxonomy" id="2175907"/>
    <lineage>
        <taxon>Eukaryota</taxon>
        <taxon>Fungi</taxon>
        <taxon>Dikarya</taxon>
        <taxon>Ascomycota</taxon>
        <taxon>Pezizomycotina</taxon>
        <taxon>Sordariomycetes</taxon>
        <taxon>Hypocreomycetidae</taxon>
        <taxon>Glomerellales</taxon>
        <taxon>Glomerellaceae</taxon>
        <taxon>Colletotrichum</taxon>
        <taxon>Colletotrichum orchidearum species complex</taxon>
    </lineage>
</organism>
<proteinExistence type="predicted"/>
<evidence type="ECO:0000313" key="2">
    <source>
        <dbReference type="EMBL" id="KAF6806684.1"/>
    </source>
</evidence>
<dbReference type="AlphaFoldDB" id="A0A8H6J524"/>
<feature type="compositionally biased region" description="Acidic residues" evidence="1">
    <location>
        <begin position="402"/>
        <end position="415"/>
    </location>
</feature>
<accession>A0A8H6J524</accession>
<name>A0A8H6J524_9PEZI</name>
<sequence>MAPITGLPTEILLHIISLLCPHCIIESQNLGKCSCDEPLASNYHNPLLLPPGERYTPWESLRRDLSRLSQTCRVMRNLAQPVLFHCPMPRYGRFLSLARTLVRRPDLGRCVKELHLGTWVILYDEGVTVEDQEMFNAMLDGFEMPPHLLKEDGTWPRDWLQAGVGFVPRTYERGDAYFFDNRERVVNALCATLVPNVEHLHLRPLERPEFPFNAPGSLPRLTDLTMSAAEGMVMEHCRGIMDAAPALLRFKGSKINGVRWPGANGPWFNPEPFVHRNLRSIDLENSLLSNHSVFLIMRGFRRLESFGYEGSFQVNSGLENVAEPQGREVNPRELGEALLLRYKTLRDVDFWRPEHDVQDREWGEPAEVMQSLKEMEVLEELALDRDAIYDPDLHVDEWGGMDVDEDEDEDDDPDDIGGVGGDREKTLIVNFLPRSIRYFKMYDRGGMLFHDVARLAADAPTNFPNLKKVRFWGYSETQRMALRGVFRKAGIKFYHGGYL</sequence>
<protein>
    <submittedName>
        <fullName evidence="2">Aromatic aminotransferase</fullName>
    </submittedName>
</protein>
<keyword evidence="3" id="KW-1185">Reference proteome</keyword>
<dbReference type="Proteomes" id="UP000652219">
    <property type="component" value="Unassembled WGS sequence"/>
</dbReference>
<keyword evidence="2" id="KW-0032">Aminotransferase</keyword>
<gene>
    <name evidence="2" type="ORF">CSOJ01_08668</name>
</gene>
<comment type="caution">
    <text evidence="2">The sequence shown here is derived from an EMBL/GenBank/DDBJ whole genome shotgun (WGS) entry which is preliminary data.</text>
</comment>
<dbReference type="GO" id="GO:0008483">
    <property type="term" value="F:transaminase activity"/>
    <property type="evidence" value="ECO:0007669"/>
    <property type="project" value="UniProtKB-KW"/>
</dbReference>
<dbReference type="EMBL" id="WIGN01000153">
    <property type="protein sequence ID" value="KAF6806684.1"/>
    <property type="molecule type" value="Genomic_DNA"/>
</dbReference>
<feature type="region of interest" description="Disordered" evidence="1">
    <location>
        <begin position="399"/>
        <end position="421"/>
    </location>
</feature>
<reference evidence="2 3" key="1">
    <citation type="journal article" date="2020" name="Phytopathology">
        <title>Genome Sequence Resources of Colletotrichum truncatum, C. plurivorum, C. musicola, and C. sojae: Four Species Pathogenic to Soybean (Glycine max).</title>
        <authorList>
            <person name="Rogerio F."/>
            <person name="Boufleur T.R."/>
            <person name="Ciampi-Guillardi M."/>
            <person name="Sukno S.A."/>
            <person name="Thon M.R."/>
            <person name="Massola Junior N.S."/>
            <person name="Baroncelli R."/>
        </authorList>
    </citation>
    <scope>NUCLEOTIDE SEQUENCE [LARGE SCALE GENOMIC DNA]</scope>
    <source>
        <strain evidence="2 3">LFN0009</strain>
    </source>
</reference>